<evidence type="ECO:0008006" key="3">
    <source>
        <dbReference type="Google" id="ProtNLM"/>
    </source>
</evidence>
<keyword evidence="2" id="KW-1185">Reference proteome</keyword>
<organism evidence="1 2">
    <name type="scientific">Agaribacillus aureus</name>
    <dbReference type="NCBI Taxonomy" id="3051825"/>
    <lineage>
        <taxon>Bacteria</taxon>
        <taxon>Pseudomonadati</taxon>
        <taxon>Bacteroidota</taxon>
        <taxon>Cytophagia</taxon>
        <taxon>Cytophagales</taxon>
        <taxon>Splendidivirgaceae</taxon>
        <taxon>Agaribacillus</taxon>
    </lineage>
</organism>
<dbReference type="RefSeq" id="WP_346762832.1">
    <property type="nucleotide sequence ID" value="NZ_JAUJEB010000020.1"/>
</dbReference>
<evidence type="ECO:0000313" key="2">
    <source>
        <dbReference type="Proteomes" id="UP001172083"/>
    </source>
</evidence>
<proteinExistence type="predicted"/>
<gene>
    <name evidence="1" type="ORF">QQ020_35825</name>
</gene>
<protein>
    <recommendedName>
        <fullName evidence="3">Lipoprotein</fullName>
    </recommendedName>
</protein>
<sequence>MNYQMVKHTLKLFVILLIVSCTNTSDHTSNFDPHIKDFMVESDKKEIIGHFRLVIWGISGNHRKIILSENKKSNTKYDSLTDYIFSDVPVFYKVSGDTLNIYTTGLSRIPKNQYENLIVNQIKISGPEYHKLLDDYKSKGFDLIH</sequence>
<dbReference type="Proteomes" id="UP001172083">
    <property type="component" value="Unassembled WGS sequence"/>
</dbReference>
<evidence type="ECO:0000313" key="1">
    <source>
        <dbReference type="EMBL" id="MDN5217497.1"/>
    </source>
</evidence>
<accession>A0ABT8LI92</accession>
<name>A0ABT8LI92_9BACT</name>
<dbReference type="EMBL" id="JAUJEB010000020">
    <property type="protein sequence ID" value="MDN5217497.1"/>
    <property type="molecule type" value="Genomic_DNA"/>
</dbReference>
<reference evidence="1" key="1">
    <citation type="submission" date="2023-06" db="EMBL/GenBank/DDBJ databases">
        <title>Genomic of Agaribacillus aureum.</title>
        <authorList>
            <person name="Wang G."/>
        </authorList>
    </citation>
    <scope>NUCLEOTIDE SEQUENCE</scope>
    <source>
        <strain evidence="1">BMA12</strain>
    </source>
</reference>
<comment type="caution">
    <text evidence="1">The sequence shown here is derived from an EMBL/GenBank/DDBJ whole genome shotgun (WGS) entry which is preliminary data.</text>
</comment>